<dbReference type="InParanoid" id="M1DTI3"/>
<accession>M1DTI3</accession>
<dbReference type="AlphaFoldDB" id="M1DTI3"/>
<evidence type="ECO:0000256" key="1">
    <source>
        <dbReference type="SAM" id="MobiDB-lite"/>
    </source>
</evidence>
<feature type="compositionally biased region" description="Basic and acidic residues" evidence="1">
    <location>
        <begin position="220"/>
        <end position="248"/>
    </location>
</feature>
<feature type="region of interest" description="Disordered" evidence="1">
    <location>
        <begin position="147"/>
        <end position="248"/>
    </location>
</feature>
<dbReference type="EnsemblPlants" id="PGSC0003DMT400094144">
    <property type="protein sequence ID" value="PGSC0003DMT400094144"/>
    <property type="gene ID" value="PGSC0003DMG400043715"/>
</dbReference>
<dbReference type="Gramene" id="PGSC0003DMT400094144">
    <property type="protein sequence ID" value="PGSC0003DMT400094144"/>
    <property type="gene ID" value="PGSC0003DMG400043715"/>
</dbReference>
<feature type="compositionally biased region" description="Basic and acidic residues" evidence="1">
    <location>
        <begin position="96"/>
        <end position="128"/>
    </location>
</feature>
<feature type="compositionally biased region" description="Polar residues" evidence="1">
    <location>
        <begin position="178"/>
        <end position="219"/>
    </location>
</feature>
<dbReference type="HOGENOM" id="CLU_1121695_0_0_1"/>
<evidence type="ECO:0000313" key="2">
    <source>
        <dbReference type="EnsemblPlants" id="PGSC0003DMT400094144"/>
    </source>
</evidence>
<organism evidence="2 3">
    <name type="scientific">Solanum tuberosum</name>
    <name type="common">Potato</name>
    <dbReference type="NCBI Taxonomy" id="4113"/>
    <lineage>
        <taxon>Eukaryota</taxon>
        <taxon>Viridiplantae</taxon>
        <taxon>Streptophyta</taxon>
        <taxon>Embryophyta</taxon>
        <taxon>Tracheophyta</taxon>
        <taxon>Spermatophyta</taxon>
        <taxon>Magnoliopsida</taxon>
        <taxon>eudicotyledons</taxon>
        <taxon>Gunneridae</taxon>
        <taxon>Pentapetalae</taxon>
        <taxon>asterids</taxon>
        <taxon>lamiids</taxon>
        <taxon>Solanales</taxon>
        <taxon>Solanaceae</taxon>
        <taxon>Solanoideae</taxon>
        <taxon>Solaneae</taxon>
        <taxon>Solanum</taxon>
    </lineage>
</organism>
<sequence length="248" mass="27499">MDGPIAGDMDSGDRAVENLKFVGGVAKEIYSTDEEVQLTNISINLVQEQTHDEIPASLDRTITNPYFELEELTYKAEDKQQWTYTHDHANSNGQKQDQHTMDEQGMEKQLEQGNNETRKSQNDQHDPTKPTTLDVVDVESSSHFSFGVKAVDTTPSNTGKQRPGKGVNSINECDYDHTQGQQAISTKSQTKNPSEYSTPAGKSTNSNPNQNVASLSSSDSHVHVNEKGQEAVKLSEQEQSRRDSKSQQ</sequence>
<reference evidence="2" key="2">
    <citation type="submission" date="2015-06" db="UniProtKB">
        <authorList>
            <consortium name="EnsemblPlants"/>
        </authorList>
    </citation>
    <scope>IDENTIFICATION</scope>
    <source>
        <strain evidence="2">DM1-3 516 R44</strain>
    </source>
</reference>
<name>M1DTI3_SOLTU</name>
<evidence type="ECO:0000313" key="3">
    <source>
        <dbReference type="Proteomes" id="UP000011115"/>
    </source>
</evidence>
<feature type="region of interest" description="Disordered" evidence="1">
    <location>
        <begin position="87"/>
        <end position="132"/>
    </location>
</feature>
<dbReference type="Proteomes" id="UP000011115">
    <property type="component" value="Unassembled WGS sequence"/>
</dbReference>
<keyword evidence="3" id="KW-1185">Reference proteome</keyword>
<proteinExistence type="predicted"/>
<protein>
    <submittedName>
        <fullName evidence="2">Uncharacterized protein</fullName>
    </submittedName>
</protein>
<reference evidence="3" key="1">
    <citation type="journal article" date="2011" name="Nature">
        <title>Genome sequence and analysis of the tuber crop potato.</title>
        <authorList>
            <consortium name="The Potato Genome Sequencing Consortium"/>
        </authorList>
    </citation>
    <scope>NUCLEOTIDE SEQUENCE [LARGE SCALE GENOMIC DNA]</scope>
    <source>
        <strain evidence="3">cv. DM1-3 516 R44</strain>
    </source>
</reference>
<dbReference type="PaxDb" id="4113-PGSC0003DMT400094144"/>